<feature type="transmembrane region" description="Helical" evidence="10">
    <location>
        <begin position="90"/>
        <end position="108"/>
    </location>
</feature>
<sequence length="448" mass="48909">MGKSSLTLTHREYLAVAIPFMVSTVTQPLLGAVDTAVIGMMGDAPAIAGVSLGANLFNTLYWLFGFLRVSTTGHSAQVQGTGDDGEKKRTFFLPLFSALLVSAAFLVFQEPIIRGYLWMTGPEAAVAGYVQGYFRILVWGAPFVMSNYVMLGWLMGQSRVKASLFMQISGNIVNMALDYWFVCILGKGITGVAAATLISQVYTCSCGVLCMCRYGKFGTVNIRGLWDRRGVRGMVQENRDLLFRTICLVIHNNVFAALGARLGTDILAVNAILLQITSIQAYLFEGLANGSSVFAGRAVGQRSQSLFREILKKTWQWGWLAAAAMSGACFVLGSRMFMVFTDIPHILELARKYGIYCLLYPPVAAAGLAVYGVYTGSSVTRPIFLSTLWSLLLCLPVCWLGVYAWGNDGLWIGYLTFYGGRSLGLAAYRHSLWMKVCSRSLPGTHLCG</sequence>
<gene>
    <name evidence="11" type="ORF">HMPREF9470_02472</name>
</gene>
<keyword evidence="5" id="KW-0813">Transport</keyword>
<dbReference type="PATRIC" id="fig|742734.4.peg.2653"/>
<dbReference type="NCBIfam" id="TIGR00797">
    <property type="entry name" value="matE"/>
    <property type="match status" value="1"/>
</dbReference>
<keyword evidence="7 10" id="KW-1133">Transmembrane helix</keyword>
<dbReference type="InterPro" id="IPR044644">
    <property type="entry name" value="DinF-like"/>
</dbReference>
<evidence type="ECO:0000256" key="2">
    <source>
        <dbReference type="ARBA" id="ARBA00004141"/>
    </source>
</evidence>
<dbReference type="PANTHER" id="PTHR43298:SF2">
    <property type="entry name" value="FMN_FAD EXPORTER YEEO-RELATED"/>
    <property type="match status" value="1"/>
</dbReference>
<feature type="transmembrane region" description="Helical" evidence="10">
    <location>
        <begin position="353"/>
        <end position="374"/>
    </location>
</feature>
<dbReference type="GO" id="GO:0042910">
    <property type="term" value="F:xenobiotic transmembrane transporter activity"/>
    <property type="evidence" value="ECO:0007669"/>
    <property type="project" value="InterPro"/>
</dbReference>
<dbReference type="InterPro" id="IPR002528">
    <property type="entry name" value="MATE_fam"/>
</dbReference>
<evidence type="ECO:0000256" key="5">
    <source>
        <dbReference type="ARBA" id="ARBA00022448"/>
    </source>
</evidence>
<dbReference type="InterPro" id="IPR050222">
    <property type="entry name" value="MATE_MdtK"/>
</dbReference>
<comment type="caution">
    <text evidence="11">The sequence shown here is derived from an EMBL/GenBank/DDBJ whole genome shotgun (WGS) entry which is preliminary data.</text>
</comment>
<dbReference type="GeneID" id="93164128"/>
<evidence type="ECO:0000256" key="3">
    <source>
        <dbReference type="ARBA" id="ARBA00010199"/>
    </source>
</evidence>
<evidence type="ECO:0000256" key="6">
    <source>
        <dbReference type="ARBA" id="ARBA00022692"/>
    </source>
</evidence>
<accession>A0A0J9C3I4</accession>
<protein>
    <recommendedName>
        <fullName evidence="4">Probable multidrug resistance protein NorM</fullName>
    </recommendedName>
    <alternativeName>
        <fullName evidence="9">Multidrug-efflux transporter</fullName>
    </alternativeName>
</protein>
<feature type="transmembrane region" description="Helical" evidence="10">
    <location>
        <begin position="45"/>
        <end position="69"/>
    </location>
</feature>
<dbReference type="CDD" id="cd13136">
    <property type="entry name" value="MATE_DinF_like"/>
    <property type="match status" value="1"/>
</dbReference>
<dbReference type="RefSeq" id="WP_007866612.1">
    <property type="nucleotide sequence ID" value="NZ_KQ235878.1"/>
</dbReference>
<evidence type="ECO:0000256" key="1">
    <source>
        <dbReference type="ARBA" id="ARBA00003408"/>
    </source>
</evidence>
<comment type="subcellular location">
    <subcellularLocation>
        <location evidence="2">Membrane</location>
        <topology evidence="2">Multi-pass membrane protein</topology>
    </subcellularLocation>
</comment>
<feature type="transmembrane region" description="Helical" evidence="10">
    <location>
        <begin position="12"/>
        <end position="33"/>
    </location>
</feature>
<evidence type="ECO:0000256" key="8">
    <source>
        <dbReference type="ARBA" id="ARBA00023136"/>
    </source>
</evidence>
<dbReference type="GO" id="GO:0015297">
    <property type="term" value="F:antiporter activity"/>
    <property type="evidence" value="ECO:0007669"/>
    <property type="project" value="InterPro"/>
</dbReference>
<dbReference type="Pfam" id="PF01554">
    <property type="entry name" value="MatE"/>
    <property type="match status" value="2"/>
</dbReference>
<evidence type="ECO:0000313" key="11">
    <source>
        <dbReference type="EMBL" id="KMW19732.1"/>
    </source>
</evidence>
<dbReference type="EMBL" id="ADLK01000020">
    <property type="protein sequence ID" value="KMW19732.1"/>
    <property type="molecule type" value="Genomic_DNA"/>
</dbReference>
<dbReference type="OrthoDB" id="9811110at2"/>
<dbReference type="GO" id="GO:0005886">
    <property type="term" value="C:plasma membrane"/>
    <property type="evidence" value="ECO:0007669"/>
    <property type="project" value="TreeGrafter"/>
</dbReference>
<feature type="transmembrane region" description="Helical" evidence="10">
    <location>
        <begin position="383"/>
        <end position="405"/>
    </location>
</feature>
<feature type="transmembrane region" description="Helical" evidence="10">
    <location>
        <begin position="317"/>
        <end position="341"/>
    </location>
</feature>
<feature type="transmembrane region" description="Helical" evidence="10">
    <location>
        <begin position="136"/>
        <end position="156"/>
    </location>
</feature>
<feature type="transmembrane region" description="Helical" evidence="10">
    <location>
        <begin position="411"/>
        <end position="428"/>
    </location>
</feature>
<reference evidence="11 12" key="1">
    <citation type="submission" date="2011-04" db="EMBL/GenBank/DDBJ databases">
        <title>The Genome Sequence of Clostridium citroniae WAL-19142.</title>
        <authorList>
            <consortium name="The Broad Institute Genome Sequencing Platform"/>
            <person name="Earl A."/>
            <person name="Ward D."/>
            <person name="Feldgarden M."/>
            <person name="Gevers D."/>
            <person name="Warren Y.A."/>
            <person name="Tyrrell K.L."/>
            <person name="Citron D.M."/>
            <person name="Goldstein E.J."/>
            <person name="Daigneault M."/>
            <person name="Allen-Vercoe E."/>
            <person name="Young S.K."/>
            <person name="Zeng Q."/>
            <person name="Gargeya S."/>
            <person name="Fitzgerald M."/>
            <person name="Haas B."/>
            <person name="Abouelleil A."/>
            <person name="Alvarado L."/>
            <person name="Arachchi H.M."/>
            <person name="Berlin A."/>
            <person name="Brown A."/>
            <person name="Chapman S.B."/>
            <person name="Chen Z."/>
            <person name="Dunbar C."/>
            <person name="Freedman E."/>
            <person name="Gearin G."/>
            <person name="Gellesch M."/>
            <person name="Goldberg J."/>
            <person name="Griggs A."/>
            <person name="Gujja S."/>
            <person name="Heilman E.R."/>
            <person name="Heiman D."/>
            <person name="Howarth C."/>
            <person name="Larson L."/>
            <person name="Lui A."/>
            <person name="MacDonald P.J."/>
            <person name="Mehta T."/>
            <person name="Montmayeur A."/>
            <person name="Murphy C."/>
            <person name="Neiman D."/>
            <person name="Pearson M."/>
            <person name="Priest M."/>
            <person name="Roberts A."/>
            <person name="Saif S."/>
            <person name="Shea T."/>
            <person name="Shenoy N."/>
            <person name="Sisk P."/>
            <person name="Stolte C."/>
            <person name="Sykes S."/>
            <person name="White J."/>
            <person name="Yandava C."/>
            <person name="Wortman J."/>
            <person name="Nusbaum C."/>
            <person name="Birren B."/>
        </authorList>
    </citation>
    <scope>NUCLEOTIDE SEQUENCE [LARGE SCALE GENOMIC DNA]</scope>
    <source>
        <strain evidence="11 12">WAL-19142</strain>
    </source>
</reference>
<dbReference type="PANTHER" id="PTHR43298">
    <property type="entry name" value="MULTIDRUG RESISTANCE PROTEIN NORM-RELATED"/>
    <property type="match status" value="1"/>
</dbReference>
<evidence type="ECO:0000256" key="10">
    <source>
        <dbReference type="SAM" id="Phobius"/>
    </source>
</evidence>
<keyword evidence="6 10" id="KW-0812">Transmembrane</keyword>
<evidence type="ECO:0000256" key="7">
    <source>
        <dbReference type="ARBA" id="ARBA00022989"/>
    </source>
</evidence>
<evidence type="ECO:0000256" key="4">
    <source>
        <dbReference type="ARBA" id="ARBA00020268"/>
    </source>
</evidence>
<comment type="similarity">
    <text evidence="3">Belongs to the multi antimicrobial extrusion (MATE) (TC 2.A.66.1) family.</text>
</comment>
<name>A0A0J9C3I4_9FIRM</name>
<keyword evidence="8 10" id="KW-0472">Membrane</keyword>
<evidence type="ECO:0000313" key="12">
    <source>
        <dbReference type="Proteomes" id="UP000037392"/>
    </source>
</evidence>
<proteinExistence type="inferred from homology"/>
<comment type="function">
    <text evidence="1">Multidrug efflux pump.</text>
</comment>
<dbReference type="AlphaFoldDB" id="A0A0J9C3I4"/>
<organism evidence="11 12">
    <name type="scientific">[Clostridium] citroniae WAL-19142</name>
    <dbReference type="NCBI Taxonomy" id="742734"/>
    <lineage>
        <taxon>Bacteria</taxon>
        <taxon>Bacillati</taxon>
        <taxon>Bacillota</taxon>
        <taxon>Clostridia</taxon>
        <taxon>Lachnospirales</taxon>
        <taxon>Lachnospiraceae</taxon>
        <taxon>Enterocloster</taxon>
    </lineage>
</organism>
<dbReference type="Proteomes" id="UP000037392">
    <property type="component" value="Unassembled WGS sequence"/>
</dbReference>
<evidence type="ECO:0000256" key="9">
    <source>
        <dbReference type="ARBA" id="ARBA00031636"/>
    </source>
</evidence>